<name>A0A7W4W356_9GAMM</name>
<keyword evidence="3" id="KW-1003">Cell membrane</keyword>
<evidence type="ECO:0000256" key="5">
    <source>
        <dbReference type="ARBA" id="ARBA00022989"/>
    </source>
</evidence>
<evidence type="ECO:0000256" key="1">
    <source>
        <dbReference type="ARBA" id="ARBA00004651"/>
    </source>
</evidence>
<comment type="similarity">
    <text evidence="2">Belongs to the CPA3 antiporters (TC 2.A.63) subunit E family.</text>
</comment>
<keyword evidence="6 7" id="KW-0472">Membrane</keyword>
<evidence type="ECO:0000256" key="2">
    <source>
        <dbReference type="ARBA" id="ARBA00006228"/>
    </source>
</evidence>
<keyword evidence="9" id="KW-1185">Reference proteome</keyword>
<dbReference type="GO" id="GO:0008324">
    <property type="term" value="F:monoatomic cation transmembrane transporter activity"/>
    <property type="evidence" value="ECO:0007669"/>
    <property type="project" value="InterPro"/>
</dbReference>
<accession>A0A7W4W356</accession>
<dbReference type="EMBL" id="JACHWY010000001">
    <property type="protein sequence ID" value="MBB3046600.1"/>
    <property type="molecule type" value="Genomic_DNA"/>
</dbReference>
<dbReference type="Proteomes" id="UP000537130">
    <property type="component" value="Unassembled WGS sequence"/>
</dbReference>
<dbReference type="Pfam" id="PF01899">
    <property type="entry name" value="MNHE"/>
    <property type="match status" value="1"/>
</dbReference>
<dbReference type="PANTHER" id="PTHR34584:SF1">
    <property type="entry name" value="NA(+)_H(+) ANTIPORTER SUBUNIT E1"/>
    <property type="match status" value="1"/>
</dbReference>
<dbReference type="PANTHER" id="PTHR34584">
    <property type="entry name" value="NA(+)/H(+) ANTIPORTER SUBUNIT E1"/>
    <property type="match status" value="1"/>
</dbReference>
<keyword evidence="5 7" id="KW-1133">Transmembrane helix</keyword>
<dbReference type="InterPro" id="IPR002758">
    <property type="entry name" value="Cation_antiport_E"/>
</dbReference>
<evidence type="ECO:0000256" key="3">
    <source>
        <dbReference type="ARBA" id="ARBA00022475"/>
    </source>
</evidence>
<proteinExistence type="inferred from homology"/>
<evidence type="ECO:0000256" key="6">
    <source>
        <dbReference type="ARBA" id="ARBA00023136"/>
    </source>
</evidence>
<sequence>MKHTVSVFLLLASFWLINSGYYKPLLLSFGLVSAIFVVYLTHRMDVVDHESHPLHLFNLKLPSYYLWLVGQLIVSNIDVVKRVWSGKGSISPCTAWLPLSQTSDIGRVIYANSITLTPGTVAMDLEDDRVYVHALSREGLDDLRAGEMDRRVSNLER</sequence>
<protein>
    <submittedName>
        <fullName evidence="8">Multicomponent Na+:H+ antiporter subunit E</fullName>
    </submittedName>
</protein>
<comment type="caution">
    <text evidence="8">The sequence shown here is derived from an EMBL/GenBank/DDBJ whole genome shotgun (WGS) entry which is preliminary data.</text>
</comment>
<feature type="transmembrane region" description="Helical" evidence="7">
    <location>
        <begin position="21"/>
        <end position="42"/>
    </location>
</feature>
<evidence type="ECO:0000313" key="8">
    <source>
        <dbReference type="EMBL" id="MBB3046600.1"/>
    </source>
</evidence>
<gene>
    <name evidence="8" type="ORF">FHR99_000836</name>
</gene>
<evidence type="ECO:0000313" key="9">
    <source>
        <dbReference type="Proteomes" id="UP000537130"/>
    </source>
</evidence>
<dbReference type="AlphaFoldDB" id="A0A7W4W356"/>
<evidence type="ECO:0000256" key="4">
    <source>
        <dbReference type="ARBA" id="ARBA00022692"/>
    </source>
</evidence>
<evidence type="ECO:0000256" key="7">
    <source>
        <dbReference type="SAM" id="Phobius"/>
    </source>
</evidence>
<organism evidence="8 9">
    <name type="scientific">Litorivivens lipolytica</name>
    <dbReference type="NCBI Taxonomy" id="1524264"/>
    <lineage>
        <taxon>Bacteria</taxon>
        <taxon>Pseudomonadati</taxon>
        <taxon>Pseudomonadota</taxon>
        <taxon>Gammaproteobacteria</taxon>
        <taxon>Litorivivens</taxon>
    </lineage>
</organism>
<dbReference type="RefSeq" id="WP_183409285.1">
    <property type="nucleotide sequence ID" value="NZ_JACHWY010000001.1"/>
</dbReference>
<dbReference type="GO" id="GO:0005886">
    <property type="term" value="C:plasma membrane"/>
    <property type="evidence" value="ECO:0007669"/>
    <property type="project" value="UniProtKB-SubCell"/>
</dbReference>
<keyword evidence="4 7" id="KW-0812">Transmembrane</keyword>
<comment type="subcellular location">
    <subcellularLocation>
        <location evidence="1">Cell membrane</location>
        <topology evidence="1">Multi-pass membrane protein</topology>
    </subcellularLocation>
</comment>
<reference evidence="8 9" key="1">
    <citation type="submission" date="2020-08" db="EMBL/GenBank/DDBJ databases">
        <title>Genomic Encyclopedia of Type Strains, Phase III (KMG-III): the genomes of soil and plant-associated and newly described type strains.</title>
        <authorList>
            <person name="Whitman W."/>
        </authorList>
    </citation>
    <scope>NUCLEOTIDE SEQUENCE [LARGE SCALE GENOMIC DNA]</scope>
    <source>
        <strain evidence="8 9">CECT 8654</strain>
    </source>
</reference>